<comment type="caution">
    <text evidence="7">The sequence shown here is derived from an EMBL/GenBank/DDBJ whole genome shotgun (WGS) entry which is preliminary data.</text>
</comment>
<keyword evidence="2" id="KW-0158">Chromosome</keyword>
<feature type="compositionally biased region" description="Basic residues" evidence="5">
    <location>
        <begin position="14"/>
        <end position="28"/>
    </location>
</feature>
<dbReference type="GO" id="GO:0098505">
    <property type="term" value="F:G-rich strand telomeric DNA binding"/>
    <property type="evidence" value="ECO:0007669"/>
    <property type="project" value="TreeGrafter"/>
</dbReference>
<dbReference type="EMBL" id="BRXX01000203">
    <property type="protein sequence ID" value="GMH97600.1"/>
    <property type="molecule type" value="Genomic_DNA"/>
</dbReference>
<comment type="subcellular location">
    <subcellularLocation>
        <location evidence="1">Chromosome</location>
        <location evidence="1">Telomere</location>
    </subcellularLocation>
</comment>
<dbReference type="InterPro" id="IPR012340">
    <property type="entry name" value="NA-bd_OB-fold"/>
</dbReference>
<evidence type="ECO:0000256" key="5">
    <source>
        <dbReference type="SAM" id="MobiDB-lite"/>
    </source>
</evidence>
<proteinExistence type="predicted"/>
<keyword evidence="4" id="KW-0238">DNA-binding</keyword>
<feature type="compositionally biased region" description="Basic residues" evidence="5">
    <location>
        <begin position="36"/>
        <end position="45"/>
    </location>
</feature>
<dbReference type="GO" id="GO:0016233">
    <property type="term" value="P:telomere capping"/>
    <property type="evidence" value="ECO:0007669"/>
    <property type="project" value="TreeGrafter"/>
</dbReference>
<dbReference type="PANTHER" id="PTHR14513:SF0">
    <property type="entry name" value="PROTECTION OF TELOMERES PROTEIN 1"/>
    <property type="match status" value="1"/>
</dbReference>
<dbReference type="GO" id="GO:0032210">
    <property type="term" value="P:regulation of telomere maintenance via telomerase"/>
    <property type="evidence" value="ECO:0007669"/>
    <property type="project" value="TreeGrafter"/>
</dbReference>
<feature type="domain" description="Telomeric single stranded DNA binding POT1/Cdc13" evidence="6">
    <location>
        <begin position="328"/>
        <end position="403"/>
    </location>
</feature>
<feature type="region of interest" description="Disordered" evidence="5">
    <location>
        <begin position="1"/>
        <end position="56"/>
    </location>
</feature>
<sequence>MDFFKNVFEPKAKETKKKTAASKSKKGTKGKENKAKSKGRGRAKAAPKASKAAAPEPLTAKAATKIVNDLIAKETKALKSICNKKATTLNKVMKSKKPKILIADSIPKISLTCHAVELPSCSIVKTYALRSTFSAQQMLKLSDPDYRSTATLPMSGPLGFLYSTVFTVILKSSEEENFSTVKVHFYDSWATQMSTLLTKYSTLKLSIPNICVLAKSHFEEDSADPLSICIGPTVFDDGNFDDSVTCDVVVYPDSGRGTQARSVEATITSENCGTISKPVDMLPAEPFGKREREVWTDNTSKKVKKNSDEKYTQLKGLEGIVKDKKIPDKEKIVSVYASILSSTPPRRTARGEWMTSLTLLDSSLKTAGAAVTLNVFNPDPMKLPNAWGMGDVLRCHRVLVQSWIKEGEKKGEVQLLSTKGTSFVVVSRVGEEGAKESMDMIKKEKNALDPKFWNVRSTATKAFNFTLEDATMVRKCWSDMAKFVQGKGTVMEKSKAFSIEKMNDDFNKKDTVIDPSTVNGDLTCLVTAVIPNPTDQADRNAPFGFLRVWDGTGNSVSDPLPVDTPHAADAVAKGDPSVDSMIAIHDASSSRGMKGPPSLCGRVVNVAVWEAPHWEYIVNGWMGGPKVTAGTWVRLRNIWDSTMGEARMLMLGDRAGLIQLPEWCYEIGEVLTRHSKDIKKKKPFNPQCTVYDPGASTKKKKAPAKKGRGKKKSSPPSSDLSCLAECLGEPAPSTFKIRATIVATNPSPSPITSLLSNPEGLGAKKGQVEWQFAVHLTDNTAEIPAILAGDHAEVILGDANLLSQKGAKGTKAVKAAEKAVKDLTDENKVWEMQVGSFEIDGTKYFKVEAVELWEMVE</sequence>
<dbReference type="Pfam" id="PF02765">
    <property type="entry name" value="POT1"/>
    <property type="match status" value="1"/>
</dbReference>
<organism evidence="7 8">
    <name type="scientific">Triparma verrucosa</name>
    <dbReference type="NCBI Taxonomy" id="1606542"/>
    <lineage>
        <taxon>Eukaryota</taxon>
        <taxon>Sar</taxon>
        <taxon>Stramenopiles</taxon>
        <taxon>Ochrophyta</taxon>
        <taxon>Bolidophyceae</taxon>
        <taxon>Parmales</taxon>
        <taxon>Triparmaceae</taxon>
        <taxon>Triparma</taxon>
    </lineage>
</organism>
<evidence type="ECO:0000256" key="3">
    <source>
        <dbReference type="ARBA" id="ARBA00022895"/>
    </source>
</evidence>
<dbReference type="AlphaFoldDB" id="A0A9W7C408"/>
<gene>
    <name evidence="7" type="ORF">TrVE_jg1606</name>
</gene>
<evidence type="ECO:0000256" key="4">
    <source>
        <dbReference type="ARBA" id="ARBA00023125"/>
    </source>
</evidence>
<dbReference type="Proteomes" id="UP001165160">
    <property type="component" value="Unassembled WGS sequence"/>
</dbReference>
<evidence type="ECO:0000313" key="8">
    <source>
        <dbReference type="Proteomes" id="UP001165160"/>
    </source>
</evidence>
<dbReference type="SUPFAM" id="SSF50249">
    <property type="entry name" value="Nucleic acid-binding proteins"/>
    <property type="match status" value="1"/>
</dbReference>
<feature type="region of interest" description="Disordered" evidence="5">
    <location>
        <begin position="689"/>
        <end position="719"/>
    </location>
</feature>
<evidence type="ECO:0000259" key="6">
    <source>
        <dbReference type="Pfam" id="PF02765"/>
    </source>
</evidence>
<dbReference type="PANTHER" id="PTHR14513">
    <property type="entry name" value="PROTECTION OF TELOMERES 1"/>
    <property type="match status" value="1"/>
</dbReference>
<evidence type="ECO:0000256" key="2">
    <source>
        <dbReference type="ARBA" id="ARBA00022454"/>
    </source>
</evidence>
<dbReference type="GO" id="GO:0010521">
    <property type="term" value="F:telomerase inhibitor activity"/>
    <property type="evidence" value="ECO:0007669"/>
    <property type="project" value="TreeGrafter"/>
</dbReference>
<feature type="compositionally biased region" description="Basic residues" evidence="5">
    <location>
        <begin position="697"/>
        <end position="713"/>
    </location>
</feature>
<name>A0A9W7C408_9STRA</name>
<accession>A0A9W7C408</accession>
<dbReference type="InterPro" id="IPR011564">
    <property type="entry name" value="Telomer_end-bd_POT1/Cdc13"/>
</dbReference>
<protein>
    <recommendedName>
        <fullName evidence="6">Telomeric single stranded DNA binding POT1/Cdc13 domain-containing protein</fullName>
    </recommendedName>
</protein>
<evidence type="ECO:0000256" key="1">
    <source>
        <dbReference type="ARBA" id="ARBA00004574"/>
    </source>
</evidence>
<feature type="compositionally biased region" description="Low complexity" evidence="5">
    <location>
        <begin position="46"/>
        <end position="56"/>
    </location>
</feature>
<keyword evidence="8" id="KW-1185">Reference proteome</keyword>
<dbReference type="GO" id="GO:0000783">
    <property type="term" value="C:nuclear telomere cap complex"/>
    <property type="evidence" value="ECO:0007669"/>
    <property type="project" value="TreeGrafter"/>
</dbReference>
<reference evidence="8" key="1">
    <citation type="journal article" date="2023" name="Commun. Biol.">
        <title>Genome analysis of Parmales, the sister group of diatoms, reveals the evolutionary specialization of diatoms from phago-mixotrophs to photoautotrophs.</title>
        <authorList>
            <person name="Ban H."/>
            <person name="Sato S."/>
            <person name="Yoshikawa S."/>
            <person name="Yamada K."/>
            <person name="Nakamura Y."/>
            <person name="Ichinomiya M."/>
            <person name="Sato N."/>
            <person name="Blanc-Mathieu R."/>
            <person name="Endo H."/>
            <person name="Kuwata A."/>
            <person name="Ogata H."/>
        </authorList>
    </citation>
    <scope>NUCLEOTIDE SEQUENCE [LARGE SCALE GENOMIC DNA]</scope>
    <source>
        <strain evidence="8">NIES 3699</strain>
    </source>
</reference>
<evidence type="ECO:0000313" key="7">
    <source>
        <dbReference type="EMBL" id="GMH97600.1"/>
    </source>
</evidence>
<keyword evidence="3" id="KW-0779">Telomere</keyword>
<dbReference type="Gene3D" id="2.40.50.140">
    <property type="entry name" value="Nucleic acid-binding proteins"/>
    <property type="match status" value="1"/>
</dbReference>
<dbReference type="InterPro" id="IPR028389">
    <property type="entry name" value="POT1"/>
</dbReference>